<dbReference type="GO" id="GO:0006310">
    <property type="term" value="P:DNA recombination"/>
    <property type="evidence" value="ECO:0007669"/>
    <property type="project" value="UniProtKB-UniRule"/>
</dbReference>
<evidence type="ECO:0000256" key="6">
    <source>
        <dbReference type="HAMAP-Rule" id="MF_00194"/>
    </source>
</evidence>
<evidence type="ECO:0000313" key="7">
    <source>
        <dbReference type="EMBL" id="ROQ21018.1"/>
    </source>
</evidence>
<evidence type="ECO:0000256" key="4">
    <source>
        <dbReference type="ARBA" id="ARBA00022490"/>
    </source>
</evidence>
<comment type="similarity">
    <text evidence="2 6">Belongs to the RdgC family.</text>
</comment>
<name>A0A3N1P094_9GAMM</name>
<dbReference type="OrthoDB" id="5290530at2"/>
<evidence type="ECO:0000256" key="2">
    <source>
        <dbReference type="ARBA" id="ARBA00008657"/>
    </source>
</evidence>
<protein>
    <recommendedName>
        <fullName evidence="3 6">Recombination-associated protein RdgC</fullName>
    </recommendedName>
</protein>
<dbReference type="NCBIfam" id="NF001464">
    <property type="entry name" value="PRK00321.1-5"/>
    <property type="match status" value="1"/>
</dbReference>
<keyword evidence="8" id="KW-1185">Reference proteome</keyword>
<organism evidence="7 8">
    <name type="scientific">Marinimicrobium koreense</name>
    <dbReference type="NCBI Taxonomy" id="306545"/>
    <lineage>
        <taxon>Bacteria</taxon>
        <taxon>Pseudomonadati</taxon>
        <taxon>Pseudomonadota</taxon>
        <taxon>Gammaproteobacteria</taxon>
        <taxon>Cellvibrionales</taxon>
        <taxon>Cellvibrionaceae</taxon>
        <taxon>Marinimicrobium</taxon>
    </lineage>
</organism>
<evidence type="ECO:0000256" key="5">
    <source>
        <dbReference type="ARBA" id="ARBA00023172"/>
    </source>
</evidence>
<accession>A0A3N1P094</accession>
<keyword evidence="4 6" id="KW-0963">Cytoplasm</keyword>
<dbReference type="Proteomes" id="UP000273643">
    <property type="component" value="Unassembled WGS sequence"/>
</dbReference>
<dbReference type="AlphaFoldDB" id="A0A3N1P094"/>
<dbReference type="GO" id="GO:0000018">
    <property type="term" value="P:regulation of DNA recombination"/>
    <property type="evidence" value="ECO:0007669"/>
    <property type="project" value="TreeGrafter"/>
</dbReference>
<dbReference type="PANTHER" id="PTHR38103:SF1">
    <property type="entry name" value="RECOMBINATION-ASSOCIATED PROTEIN RDGC"/>
    <property type="match status" value="1"/>
</dbReference>
<dbReference type="RefSeq" id="WP_123638073.1">
    <property type="nucleotide sequence ID" value="NZ_RJUK01000001.1"/>
</dbReference>
<sequence>MWFKNLRLFQLTEPLNDSAEALSDKLSQAPFKPCGSQDMSRFGWVPPAGPDAQDYVHASNGYLMVCLKRQEKILPAAVINEHLEEKLADIRAEEGRPVGRKERQTLKDEIIFDLLPKAFSKSARDYAFIAPQERLILVNCSSSNRAEELLSQLREALGSLKAIPLTPQQAPAQLMTHWLRGEDLPTDFVLGEECEFQAGKDSRVVRCKNVDLSAPEVSSHLEAGMFASKLALTWKEAIHFVLDDQFAVKRLKFEDQLLEQASDRNPETAAEAFDADFAVMSIELTALVKALIQAFGGAVEPESVV</sequence>
<gene>
    <name evidence="6" type="primary">rdgC</name>
    <name evidence="7" type="ORF">EDC38_1639</name>
</gene>
<comment type="subcellular location">
    <subcellularLocation>
        <location evidence="1 6">Cytoplasm</location>
        <location evidence="1 6">Nucleoid</location>
    </subcellularLocation>
</comment>
<proteinExistence type="inferred from homology"/>
<reference evidence="7 8" key="1">
    <citation type="submission" date="2018-11" db="EMBL/GenBank/DDBJ databases">
        <title>Genomic Encyclopedia of Type Strains, Phase IV (KMG-IV): sequencing the most valuable type-strain genomes for metagenomic binning, comparative biology and taxonomic classification.</title>
        <authorList>
            <person name="Goeker M."/>
        </authorList>
    </citation>
    <scope>NUCLEOTIDE SEQUENCE [LARGE SCALE GENOMIC DNA]</scope>
    <source>
        <strain evidence="7 8">DSM 16974</strain>
    </source>
</reference>
<comment type="caution">
    <text evidence="7">The sequence shown here is derived from an EMBL/GenBank/DDBJ whole genome shotgun (WGS) entry which is preliminary data.</text>
</comment>
<evidence type="ECO:0000256" key="1">
    <source>
        <dbReference type="ARBA" id="ARBA00004453"/>
    </source>
</evidence>
<dbReference type="EMBL" id="RJUK01000001">
    <property type="protein sequence ID" value="ROQ21018.1"/>
    <property type="molecule type" value="Genomic_DNA"/>
</dbReference>
<keyword evidence="5 6" id="KW-0233">DNA recombination</keyword>
<dbReference type="GO" id="GO:0005737">
    <property type="term" value="C:cytoplasm"/>
    <property type="evidence" value="ECO:0007669"/>
    <property type="project" value="UniProtKB-UniRule"/>
</dbReference>
<dbReference type="HAMAP" id="MF_00194">
    <property type="entry name" value="RdgC"/>
    <property type="match status" value="1"/>
</dbReference>
<dbReference type="NCBIfam" id="NF001462">
    <property type="entry name" value="PRK00321.1-3"/>
    <property type="match status" value="1"/>
</dbReference>
<dbReference type="PANTHER" id="PTHR38103">
    <property type="entry name" value="RECOMBINATION-ASSOCIATED PROTEIN RDGC"/>
    <property type="match status" value="1"/>
</dbReference>
<comment type="function">
    <text evidence="6">May be involved in recombination.</text>
</comment>
<evidence type="ECO:0000256" key="3">
    <source>
        <dbReference type="ARBA" id="ARBA00022296"/>
    </source>
</evidence>
<dbReference type="GO" id="GO:0043590">
    <property type="term" value="C:bacterial nucleoid"/>
    <property type="evidence" value="ECO:0007669"/>
    <property type="project" value="TreeGrafter"/>
</dbReference>
<dbReference type="InterPro" id="IPR007476">
    <property type="entry name" value="RdgC"/>
</dbReference>
<evidence type="ECO:0000313" key="8">
    <source>
        <dbReference type="Proteomes" id="UP000273643"/>
    </source>
</evidence>
<dbReference type="Pfam" id="PF04381">
    <property type="entry name" value="RdgC"/>
    <property type="match status" value="1"/>
</dbReference>
<dbReference type="GO" id="GO:0003690">
    <property type="term" value="F:double-stranded DNA binding"/>
    <property type="evidence" value="ECO:0007669"/>
    <property type="project" value="TreeGrafter"/>
</dbReference>